<reference evidence="1 2" key="1">
    <citation type="journal article" date="2016" name="Nat. Commun.">
        <title>Thousands of microbial genomes shed light on interconnected biogeochemical processes in an aquifer system.</title>
        <authorList>
            <person name="Anantharaman K."/>
            <person name="Brown C.T."/>
            <person name="Hug L.A."/>
            <person name="Sharon I."/>
            <person name="Castelle C.J."/>
            <person name="Probst A.J."/>
            <person name="Thomas B.C."/>
            <person name="Singh A."/>
            <person name="Wilkins M.J."/>
            <person name="Karaoz U."/>
            <person name="Brodie E.L."/>
            <person name="Williams K.H."/>
            <person name="Hubbard S.S."/>
            <person name="Banfield J.F."/>
        </authorList>
    </citation>
    <scope>NUCLEOTIDE SEQUENCE [LARGE SCALE GENOMIC DNA]</scope>
</reference>
<evidence type="ECO:0000313" key="1">
    <source>
        <dbReference type="EMBL" id="OGC35263.1"/>
    </source>
</evidence>
<accession>A0A1F4TT74</accession>
<organism evidence="1 2">
    <name type="scientific">candidate division WOR-1 bacterium RIFOXYC2_FULL_41_25</name>
    <dbReference type="NCBI Taxonomy" id="1802586"/>
    <lineage>
        <taxon>Bacteria</taxon>
        <taxon>Bacillati</taxon>
        <taxon>Saganbacteria</taxon>
    </lineage>
</organism>
<gene>
    <name evidence="1" type="ORF">A2462_08485</name>
</gene>
<dbReference type="AlphaFoldDB" id="A0A1F4TT74"/>
<protein>
    <recommendedName>
        <fullName evidence="3">Type 4 fimbrial biogenesis protein PilX N-terminal domain-containing protein</fullName>
    </recommendedName>
</protein>
<comment type="caution">
    <text evidence="1">The sequence shown here is derived from an EMBL/GenBank/DDBJ whole genome shotgun (WGS) entry which is preliminary data.</text>
</comment>
<dbReference type="EMBL" id="MEUI01000005">
    <property type="protein sequence ID" value="OGC35263.1"/>
    <property type="molecule type" value="Genomic_DNA"/>
</dbReference>
<name>A0A1F4TT74_UNCSA</name>
<proteinExistence type="predicted"/>
<sequence length="137" mass="15518">MKKGSALILTIFMIALFLALGTSLAKIVNNYYRGTNSLLVREQAFYLAEAGLERAKVELVKNPNWYTDPPYYPIDNDNWLVNVALGHKENLGHGSFKIVREKSKGWLYSIGLKGKGVIILKLKFSNPPFKTLSWEEL</sequence>
<evidence type="ECO:0008006" key="3">
    <source>
        <dbReference type="Google" id="ProtNLM"/>
    </source>
</evidence>
<evidence type="ECO:0000313" key="2">
    <source>
        <dbReference type="Proteomes" id="UP000177309"/>
    </source>
</evidence>
<dbReference type="Proteomes" id="UP000177309">
    <property type="component" value="Unassembled WGS sequence"/>
</dbReference>